<accession>A0ABN7BD77</accession>
<gene>
    <name evidence="3" type="ORF">NTJ_13594</name>
</gene>
<reference evidence="3 4" key="1">
    <citation type="submission" date="2023-09" db="EMBL/GenBank/DDBJ databases">
        <title>Nesidiocoris tenuis whole genome shotgun sequence.</title>
        <authorList>
            <person name="Shibata T."/>
            <person name="Shimoda M."/>
            <person name="Kobayashi T."/>
            <person name="Uehara T."/>
        </authorList>
    </citation>
    <scope>NUCLEOTIDE SEQUENCE [LARGE SCALE GENOMIC DNA]</scope>
    <source>
        <strain evidence="3 4">Japan</strain>
    </source>
</reference>
<sequence length="413" mass="45045">MVGLLRDMEHFQTDKDTSDIQQETTAAAEGNSQLADGADQNDISQVEAEPTSKQLKSILKKRGQYTFRKVKVDFDLIPKEIPYDEENDYTIEIQIIEKEPVKIKSWAAIFAAKKAEAAAEAAAAAEAEEALKKAEAVKRKEELKKAAKLAKKVTLTEDGEGKSATLGIEEDAVNGNYISESSDNEVTEPIVSDDSENVNTDEHDLPPSSAAQENDDSSVSAVDLADIALAEIDDIIDESLSQLSSVEDKLPESEESLADEDKFRKVDLIVPGPDDSFHERVNSKDIPDEVLGTAAELLEDILAQTPLLLNVENLEDGNEDVHLEIERILGDAEAELENVPGTDESERIASQEESTGQETERNLPTTDEDSSTSEDTSPKRVKVTPELLDIAASVLDEIEKVTSLVISQVDTPV</sequence>
<feature type="region of interest" description="Disordered" evidence="2">
    <location>
        <begin position="161"/>
        <end position="219"/>
    </location>
</feature>
<feature type="compositionally biased region" description="Basic and acidic residues" evidence="2">
    <location>
        <begin position="1"/>
        <end position="18"/>
    </location>
</feature>
<evidence type="ECO:0000313" key="3">
    <source>
        <dbReference type="EMBL" id="BET00778.1"/>
    </source>
</evidence>
<dbReference type="Proteomes" id="UP001307889">
    <property type="component" value="Chromosome 12"/>
</dbReference>
<protein>
    <submittedName>
        <fullName evidence="3">Uncharacterized protein</fullName>
    </submittedName>
</protein>
<keyword evidence="1" id="KW-0175">Coiled coil</keyword>
<feature type="coiled-coil region" evidence="1">
    <location>
        <begin position="117"/>
        <end position="153"/>
    </location>
</feature>
<organism evidence="3 4">
    <name type="scientific">Nesidiocoris tenuis</name>
    <dbReference type="NCBI Taxonomy" id="355587"/>
    <lineage>
        <taxon>Eukaryota</taxon>
        <taxon>Metazoa</taxon>
        <taxon>Ecdysozoa</taxon>
        <taxon>Arthropoda</taxon>
        <taxon>Hexapoda</taxon>
        <taxon>Insecta</taxon>
        <taxon>Pterygota</taxon>
        <taxon>Neoptera</taxon>
        <taxon>Paraneoptera</taxon>
        <taxon>Hemiptera</taxon>
        <taxon>Heteroptera</taxon>
        <taxon>Panheteroptera</taxon>
        <taxon>Cimicomorpha</taxon>
        <taxon>Miridae</taxon>
        <taxon>Dicyphina</taxon>
        <taxon>Nesidiocoris</taxon>
    </lineage>
</organism>
<feature type="region of interest" description="Disordered" evidence="2">
    <location>
        <begin position="1"/>
        <end position="51"/>
    </location>
</feature>
<evidence type="ECO:0000256" key="1">
    <source>
        <dbReference type="SAM" id="Coils"/>
    </source>
</evidence>
<proteinExistence type="predicted"/>
<dbReference type="EMBL" id="AP028920">
    <property type="protein sequence ID" value="BET00778.1"/>
    <property type="molecule type" value="Genomic_DNA"/>
</dbReference>
<feature type="compositionally biased region" description="Acidic residues" evidence="2">
    <location>
        <begin position="182"/>
        <end position="196"/>
    </location>
</feature>
<feature type="region of interest" description="Disordered" evidence="2">
    <location>
        <begin position="334"/>
        <end position="384"/>
    </location>
</feature>
<keyword evidence="4" id="KW-1185">Reference proteome</keyword>
<name>A0ABN7BD77_9HEMI</name>
<evidence type="ECO:0000256" key="2">
    <source>
        <dbReference type="SAM" id="MobiDB-lite"/>
    </source>
</evidence>
<evidence type="ECO:0000313" key="4">
    <source>
        <dbReference type="Proteomes" id="UP001307889"/>
    </source>
</evidence>
<feature type="compositionally biased region" description="Polar residues" evidence="2">
    <location>
        <begin position="19"/>
        <end position="34"/>
    </location>
</feature>